<keyword evidence="6" id="KW-1185">Reference proteome</keyword>
<feature type="region of interest" description="Disordered" evidence="3">
    <location>
        <begin position="314"/>
        <end position="336"/>
    </location>
</feature>
<feature type="region of interest" description="Disordered" evidence="3">
    <location>
        <begin position="1"/>
        <end position="49"/>
    </location>
</feature>
<dbReference type="OrthoDB" id="427886at2759"/>
<protein>
    <submittedName>
        <fullName evidence="5">rRNA-processing protein fcf2</fullName>
    </submittedName>
</protein>
<dbReference type="InterPro" id="IPR039883">
    <property type="entry name" value="Fcf2/DNTTIP2"/>
</dbReference>
<name>A0A1C7LXA4_GRIFR</name>
<feature type="compositionally biased region" description="Polar residues" evidence="3">
    <location>
        <begin position="314"/>
        <end position="326"/>
    </location>
</feature>
<evidence type="ECO:0000259" key="4">
    <source>
        <dbReference type="Pfam" id="PF08698"/>
    </source>
</evidence>
<dbReference type="Pfam" id="PF08698">
    <property type="entry name" value="Fcf2"/>
    <property type="match status" value="1"/>
</dbReference>
<dbReference type="InterPro" id="IPR014810">
    <property type="entry name" value="Fcf2_C"/>
</dbReference>
<dbReference type="STRING" id="5627.A0A1C7LXA4"/>
<dbReference type="GO" id="GO:0006396">
    <property type="term" value="P:RNA processing"/>
    <property type="evidence" value="ECO:0007669"/>
    <property type="project" value="TreeGrafter"/>
</dbReference>
<feature type="compositionally biased region" description="Low complexity" evidence="3">
    <location>
        <begin position="21"/>
        <end position="34"/>
    </location>
</feature>
<comment type="subcellular location">
    <subcellularLocation>
        <location evidence="1">Nucleus</location>
        <location evidence="1">Nucleolus</location>
    </subcellularLocation>
</comment>
<dbReference type="PANTHER" id="PTHR21686">
    <property type="entry name" value="DEOXYNUCLEOTIDYLTRANSFERASE TERMINAL-INTERACTING PROTEIN 2"/>
    <property type="match status" value="1"/>
</dbReference>
<dbReference type="OMA" id="IRDPDIE"/>
<dbReference type="Proteomes" id="UP000092993">
    <property type="component" value="Unassembled WGS sequence"/>
</dbReference>
<dbReference type="PANTHER" id="PTHR21686:SF12">
    <property type="entry name" value="DEOXYNUCLEOTIDYLTRANSFERASE TERMINAL-INTERACTING PROTEIN 2"/>
    <property type="match status" value="1"/>
</dbReference>
<keyword evidence="2" id="KW-0539">Nucleus</keyword>
<evidence type="ECO:0000313" key="5">
    <source>
        <dbReference type="EMBL" id="OBZ68757.1"/>
    </source>
</evidence>
<dbReference type="GO" id="GO:0005730">
    <property type="term" value="C:nucleolus"/>
    <property type="evidence" value="ECO:0007669"/>
    <property type="project" value="UniProtKB-SubCell"/>
</dbReference>
<dbReference type="AlphaFoldDB" id="A0A1C7LXA4"/>
<feature type="compositionally biased region" description="Acidic residues" evidence="3">
    <location>
        <begin position="35"/>
        <end position="48"/>
    </location>
</feature>
<reference evidence="5 6" key="1">
    <citation type="submission" date="2016-03" db="EMBL/GenBank/DDBJ databases">
        <title>Whole genome sequencing of Grifola frondosa 9006-11.</title>
        <authorList>
            <person name="Min B."/>
            <person name="Park H."/>
            <person name="Kim J.-G."/>
            <person name="Cho H."/>
            <person name="Oh Y.-L."/>
            <person name="Kong W.-S."/>
            <person name="Choi I.-G."/>
        </authorList>
    </citation>
    <scope>NUCLEOTIDE SEQUENCE [LARGE SCALE GENOMIC DNA]</scope>
    <source>
        <strain evidence="5 6">9006-11</strain>
    </source>
</reference>
<evidence type="ECO:0000313" key="6">
    <source>
        <dbReference type="Proteomes" id="UP000092993"/>
    </source>
</evidence>
<evidence type="ECO:0000256" key="2">
    <source>
        <dbReference type="ARBA" id="ARBA00023242"/>
    </source>
</evidence>
<feature type="domain" description="Fcf2 pre-rRNA processing C-terminal" evidence="4">
    <location>
        <begin position="166"/>
        <end position="269"/>
    </location>
</feature>
<comment type="caution">
    <text evidence="5">The sequence shown here is derived from an EMBL/GenBank/DDBJ whole genome shotgun (WGS) entry which is preliminary data.</text>
</comment>
<sequence length="336" mass="36515">MSLVTLSKGKGRADFEEEKAVSSASSSATSSSDSDSSENDSDSDEEITQDFLDALLHTARQNIISNTQVVGDVDINAEEEVIHLGEEHTDPIYSPLPSLDPGSLPAPYIILSESRKAGPSGLRDPDVQRAQKASASLAAPAAPAPPPEISAAGKTLTKKERKALKNQTAGPSWFDLPAPAEADLPRLYREVEALRLRNQLDPKRFYRKDEGEGKGIKGLPKHFAIGTILPTNMPFGTASGENLSRTQRKRTLVDELVDDAEAKSYAKKKFKELQTCSVVSDNYQFAGLDCHSSNAALKDHDENRLLLTISFQSSQGRQSYGHTLKSSKLPPLRTSR</sequence>
<feature type="region of interest" description="Disordered" evidence="3">
    <location>
        <begin position="116"/>
        <end position="151"/>
    </location>
</feature>
<evidence type="ECO:0000256" key="3">
    <source>
        <dbReference type="SAM" id="MobiDB-lite"/>
    </source>
</evidence>
<feature type="compositionally biased region" description="Basic and acidic residues" evidence="3">
    <location>
        <begin position="11"/>
        <end position="20"/>
    </location>
</feature>
<accession>A0A1C7LXA4</accession>
<dbReference type="GO" id="GO:0003723">
    <property type="term" value="F:RNA binding"/>
    <property type="evidence" value="ECO:0007669"/>
    <property type="project" value="TreeGrafter"/>
</dbReference>
<organism evidence="5 6">
    <name type="scientific">Grifola frondosa</name>
    <name type="common">Maitake</name>
    <name type="synonym">Polyporus frondosus</name>
    <dbReference type="NCBI Taxonomy" id="5627"/>
    <lineage>
        <taxon>Eukaryota</taxon>
        <taxon>Fungi</taxon>
        <taxon>Dikarya</taxon>
        <taxon>Basidiomycota</taxon>
        <taxon>Agaricomycotina</taxon>
        <taxon>Agaricomycetes</taxon>
        <taxon>Polyporales</taxon>
        <taxon>Grifolaceae</taxon>
        <taxon>Grifola</taxon>
    </lineage>
</organism>
<gene>
    <name evidence="5" type="primary">fcf2</name>
    <name evidence="5" type="ORF">A0H81_11091</name>
</gene>
<proteinExistence type="predicted"/>
<evidence type="ECO:0000256" key="1">
    <source>
        <dbReference type="ARBA" id="ARBA00004604"/>
    </source>
</evidence>
<dbReference type="EMBL" id="LUGG01000019">
    <property type="protein sequence ID" value="OBZ68757.1"/>
    <property type="molecule type" value="Genomic_DNA"/>
</dbReference>